<dbReference type="InterPro" id="IPR000719">
    <property type="entry name" value="Prot_kinase_dom"/>
</dbReference>
<dbReference type="PANTHER" id="PTHR24346:SF75">
    <property type="entry name" value="AURORA KINASE"/>
    <property type="match status" value="1"/>
</dbReference>
<sequence length="381" mass="43688">MDQRQSHNSNIPHETFQPELVWAATKPTNAVVLRSDPHETPPPVYLLRQEQSREAYALIPDKEPIQNHRHWGDIVFAVVYDGVGDPGSRVFQAPSEHSARFVAIKRLRLAAVDEYLQKGGSENPYRDICRMRDMGDNIHVLQCIDALRDDDFLYIVTPKACELGTLQDATFGGSEPMDRNRAKMLFRKILQILSYLDSFDISHRDFTPDNFIFLTPDNLVVFDLAMSHRIPRNEQGERILATPQDTIFGSFGYIAPEIAMSRMFDGLAADLWSASVILYNLLTSRPLYRFPHPSDIFFRYNILAQAAFSPALNERAIEVLEGVSEHDEFFSMLMKNVMANLNYIGPSSAELLKHSFEIDPQFRWTLRQVMQSQYVQHMDAM</sequence>
<dbReference type="OrthoDB" id="541276at2759"/>
<accession>A0A1Z5K9A8</accession>
<dbReference type="AlphaFoldDB" id="A0A1Z5K9A8"/>
<keyword evidence="5" id="KW-1185">Reference proteome</keyword>
<comment type="caution">
    <text evidence="4">The sequence shown here is derived from an EMBL/GenBank/DDBJ whole genome shotgun (WGS) entry which is preliminary data.</text>
</comment>
<dbReference type="InterPro" id="IPR008266">
    <property type="entry name" value="Tyr_kinase_AS"/>
</dbReference>
<dbReference type="GO" id="GO:0005737">
    <property type="term" value="C:cytoplasm"/>
    <property type="evidence" value="ECO:0007669"/>
    <property type="project" value="TreeGrafter"/>
</dbReference>
<dbReference type="PROSITE" id="PS00109">
    <property type="entry name" value="PROTEIN_KINASE_TYR"/>
    <property type="match status" value="1"/>
</dbReference>
<dbReference type="SUPFAM" id="SSF56112">
    <property type="entry name" value="Protein kinase-like (PK-like)"/>
    <property type="match status" value="1"/>
</dbReference>
<protein>
    <recommendedName>
        <fullName evidence="3">Protein kinase domain-containing protein</fullName>
    </recommendedName>
</protein>
<dbReference type="GO" id="GO:0005524">
    <property type="term" value="F:ATP binding"/>
    <property type="evidence" value="ECO:0007669"/>
    <property type="project" value="UniProtKB-KW"/>
</dbReference>
<dbReference type="GO" id="GO:0004674">
    <property type="term" value="F:protein serine/threonine kinase activity"/>
    <property type="evidence" value="ECO:0007669"/>
    <property type="project" value="TreeGrafter"/>
</dbReference>
<keyword evidence="2" id="KW-0067">ATP-binding</keyword>
<dbReference type="PROSITE" id="PS50011">
    <property type="entry name" value="PROTEIN_KINASE_DOM"/>
    <property type="match status" value="1"/>
</dbReference>
<proteinExistence type="predicted"/>
<dbReference type="Gene3D" id="1.10.510.10">
    <property type="entry name" value="Transferase(Phosphotransferase) domain 1"/>
    <property type="match status" value="1"/>
</dbReference>
<dbReference type="CDD" id="cd00180">
    <property type="entry name" value="PKc"/>
    <property type="match status" value="1"/>
</dbReference>
<dbReference type="InParanoid" id="A0A1Z5K9A8"/>
<evidence type="ECO:0000313" key="4">
    <source>
        <dbReference type="EMBL" id="GAX22873.1"/>
    </source>
</evidence>
<evidence type="ECO:0000313" key="5">
    <source>
        <dbReference type="Proteomes" id="UP000198406"/>
    </source>
</evidence>
<keyword evidence="1" id="KW-0547">Nucleotide-binding</keyword>
<organism evidence="4 5">
    <name type="scientific">Fistulifera solaris</name>
    <name type="common">Oleaginous diatom</name>
    <dbReference type="NCBI Taxonomy" id="1519565"/>
    <lineage>
        <taxon>Eukaryota</taxon>
        <taxon>Sar</taxon>
        <taxon>Stramenopiles</taxon>
        <taxon>Ochrophyta</taxon>
        <taxon>Bacillariophyta</taxon>
        <taxon>Bacillariophyceae</taxon>
        <taxon>Bacillariophycidae</taxon>
        <taxon>Naviculales</taxon>
        <taxon>Naviculaceae</taxon>
        <taxon>Fistulifera</taxon>
    </lineage>
</organism>
<gene>
    <name evidence="4" type="ORF">FisN_24Lh160</name>
</gene>
<dbReference type="Proteomes" id="UP000198406">
    <property type="component" value="Unassembled WGS sequence"/>
</dbReference>
<dbReference type="GO" id="GO:0035556">
    <property type="term" value="P:intracellular signal transduction"/>
    <property type="evidence" value="ECO:0007669"/>
    <property type="project" value="TreeGrafter"/>
</dbReference>
<dbReference type="Pfam" id="PF00069">
    <property type="entry name" value="Pkinase"/>
    <property type="match status" value="1"/>
</dbReference>
<dbReference type="PANTHER" id="PTHR24346">
    <property type="entry name" value="MAP/MICROTUBULE AFFINITY-REGULATING KINASE"/>
    <property type="match status" value="1"/>
</dbReference>
<feature type="domain" description="Protein kinase" evidence="3">
    <location>
        <begin position="65"/>
        <end position="375"/>
    </location>
</feature>
<evidence type="ECO:0000259" key="3">
    <source>
        <dbReference type="PROSITE" id="PS50011"/>
    </source>
</evidence>
<dbReference type="SMART" id="SM00220">
    <property type="entry name" value="S_TKc"/>
    <property type="match status" value="1"/>
</dbReference>
<dbReference type="EMBL" id="BDSP01000191">
    <property type="protein sequence ID" value="GAX22873.1"/>
    <property type="molecule type" value="Genomic_DNA"/>
</dbReference>
<name>A0A1Z5K9A8_FISSO</name>
<evidence type="ECO:0000256" key="2">
    <source>
        <dbReference type="ARBA" id="ARBA00022840"/>
    </source>
</evidence>
<dbReference type="InterPro" id="IPR011009">
    <property type="entry name" value="Kinase-like_dom_sf"/>
</dbReference>
<evidence type="ECO:0000256" key="1">
    <source>
        <dbReference type="ARBA" id="ARBA00022741"/>
    </source>
</evidence>
<reference evidence="4 5" key="1">
    <citation type="journal article" date="2015" name="Plant Cell">
        <title>Oil accumulation by the oleaginous diatom Fistulifera solaris as revealed by the genome and transcriptome.</title>
        <authorList>
            <person name="Tanaka T."/>
            <person name="Maeda Y."/>
            <person name="Veluchamy A."/>
            <person name="Tanaka M."/>
            <person name="Abida H."/>
            <person name="Marechal E."/>
            <person name="Bowler C."/>
            <person name="Muto M."/>
            <person name="Sunaga Y."/>
            <person name="Tanaka M."/>
            <person name="Yoshino T."/>
            <person name="Taniguchi T."/>
            <person name="Fukuda Y."/>
            <person name="Nemoto M."/>
            <person name="Matsumoto M."/>
            <person name="Wong P.S."/>
            <person name="Aburatani S."/>
            <person name="Fujibuchi W."/>
        </authorList>
    </citation>
    <scope>NUCLEOTIDE SEQUENCE [LARGE SCALE GENOMIC DNA]</scope>
    <source>
        <strain evidence="4 5">JPCC DA0580</strain>
    </source>
</reference>